<reference evidence="1 2" key="1">
    <citation type="submission" date="2021-06" db="EMBL/GenBank/DDBJ databases">
        <title>Caerostris darwini draft genome.</title>
        <authorList>
            <person name="Kono N."/>
            <person name="Arakawa K."/>
        </authorList>
    </citation>
    <scope>NUCLEOTIDE SEQUENCE [LARGE SCALE GENOMIC DNA]</scope>
</reference>
<proteinExistence type="predicted"/>
<name>A0AAV4PBE2_9ARAC</name>
<organism evidence="1 2">
    <name type="scientific">Caerostris darwini</name>
    <dbReference type="NCBI Taxonomy" id="1538125"/>
    <lineage>
        <taxon>Eukaryota</taxon>
        <taxon>Metazoa</taxon>
        <taxon>Ecdysozoa</taxon>
        <taxon>Arthropoda</taxon>
        <taxon>Chelicerata</taxon>
        <taxon>Arachnida</taxon>
        <taxon>Araneae</taxon>
        <taxon>Araneomorphae</taxon>
        <taxon>Entelegynae</taxon>
        <taxon>Araneoidea</taxon>
        <taxon>Araneidae</taxon>
        <taxon>Caerostris</taxon>
    </lineage>
</organism>
<comment type="caution">
    <text evidence="1">The sequence shown here is derived from an EMBL/GenBank/DDBJ whole genome shotgun (WGS) entry which is preliminary data.</text>
</comment>
<dbReference type="AlphaFoldDB" id="A0AAV4PBE2"/>
<evidence type="ECO:0000313" key="1">
    <source>
        <dbReference type="EMBL" id="GIX94525.1"/>
    </source>
</evidence>
<dbReference type="Proteomes" id="UP001054837">
    <property type="component" value="Unassembled WGS sequence"/>
</dbReference>
<gene>
    <name evidence="1" type="ORF">CDAR_55091</name>
</gene>
<keyword evidence="2" id="KW-1185">Reference proteome</keyword>
<evidence type="ECO:0000313" key="2">
    <source>
        <dbReference type="Proteomes" id="UP001054837"/>
    </source>
</evidence>
<dbReference type="EMBL" id="BPLQ01002620">
    <property type="protein sequence ID" value="GIX94525.1"/>
    <property type="molecule type" value="Genomic_DNA"/>
</dbReference>
<protein>
    <submittedName>
        <fullName evidence="1">Uncharacterized protein</fullName>
    </submittedName>
</protein>
<sequence length="105" mass="12514">MTYLWHQPIRLFNVRDELKSVDSHYLQEFHIRYIHLSASVNLRFPHSQNQYNLLYGELVGSRNEISEAFVLRCLVGGILYYLGNMEMHRVHSCRQNTAFVLHSQY</sequence>
<accession>A0AAV4PBE2</accession>